<dbReference type="Proteomes" id="UP000741863">
    <property type="component" value="Unassembled WGS sequence"/>
</dbReference>
<accession>A0ABS2P967</accession>
<dbReference type="CDD" id="cd07721">
    <property type="entry name" value="yflN-like_MBL-fold"/>
    <property type="match status" value="1"/>
</dbReference>
<dbReference type="PANTHER" id="PTHR42951:SF17">
    <property type="entry name" value="METALLO-BETA-LACTAMASE DOMAIN-CONTAINING PROTEIN"/>
    <property type="match status" value="1"/>
</dbReference>
<reference evidence="2 3" key="1">
    <citation type="submission" date="2021-01" db="EMBL/GenBank/DDBJ databases">
        <title>Genomic Encyclopedia of Type Strains, Phase IV (KMG-IV): sequencing the most valuable type-strain genomes for metagenomic binning, comparative biology and taxonomic classification.</title>
        <authorList>
            <person name="Goeker M."/>
        </authorList>
    </citation>
    <scope>NUCLEOTIDE SEQUENCE [LARGE SCALE GENOMIC DNA]</scope>
    <source>
        <strain evidence="2 3">DSM 25540</strain>
    </source>
</reference>
<evidence type="ECO:0000313" key="3">
    <source>
        <dbReference type="Proteomes" id="UP000741863"/>
    </source>
</evidence>
<dbReference type="InterPro" id="IPR036866">
    <property type="entry name" value="RibonucZ/Hydroxyglut_hydro"/>
</dbReference>
<dbReference type="Pfam" id="PF00753">
    <property type="entry name" value="Lactamase_B"/>
    <property type="match status" value="1"/>
</dbReference>
<proteinExistence type="predicted"/>
<feature type="domain" description="Metallo-beta-lactamase" evidence="1">
    <location>
        <begin position="20"/>
        <end position="197"/>
    </location>
</feature>
<evidence type="ECO:0000313" key="2">
    <source>
        <dbReference type="EMBL" id="MBM7631901.1"/>
    </source>
</evidence>
<dbReference type="EMBL" id="JAFBEC010000002">
    <property type="protein sequence ID" value="MBM7631901.1"/>
    <property type="molecule type" value="Genomic_DNA"/>
</dbReference>
<dbReference type="InterPro" id="IPR001279">
    <property type="entry name" value="Metallo-B-lactamas"/>
</dbReference>
<name>A0ABS2P967_9BACL</name>
<gene>
    <name evidence="2" type="ORF">JOD17_000993</name>
</gene>
<organism evidence="2 3">
    <name type="scientific">Geomicrobium sediminis</name>
    <dbReference type="NCBI Taxonomy" id="1347788"/>
    <lineage>
        <taxon>Bacteria</taxon>
        <taxon>Bacillati</taxon>
        <taxon>Bacillota</taxon>
        <taxon>Bacilli</taxon>
        <taxon>Bacillales</taxon>
        <taxon>Geomicrobium</taxon>
    </lineage>
</organism>
<dbReference type="PANTHER" id="PTHR42951">
    <property type="entry name" value="METALLO-BETA-LACTAMASE DOMAIN-CONTAINING"/>
    <property type="match status" value="1"/>
</dbReference>
<dbReference type="Gene3D" id="3.60.15.10">
    <property type="entry name" value="Ribonuclease Z/Hydroxyacylglutathione hydrolase-like"/>
    <property type="match status" value="1"/>
</dbReference>
<dbReference type="InterPro" id="IPR050855">
    <property type="entry name" value="NDM-1-like"/>
</dbReference>
<keyword evidence="3" id="KW-1185">Reference proteome</keyword>
<evidence type="ECO:0000259" key="1">
    <source>
        <dbReference type="SMART" id="SM00849"/>
    </source>
</evidence>
<dbReference type="RefSeq" id="WP_204695928.1">
    <property type="nucleotide sequence ID" value="NZ_JAFBEC010000002.1"/>
</dbReference>
<comment type="caution">
    <text evidence="2">The sequence shown here is derived from an EMBL/GenBank/DDBJ whole genome shotgun (WGS) entry which is preliminary data.</text>
</comment>
<sequence length="203" mass="22326">MKQIQLSPSVMKLEFFIGIKVSVWIVKHDQGVLLIDSGLGIFSRAITKQIGYIGELTEIVLTHGHPDHIGGVKALSREGAIPVMVDERELPYIFGEKSYPNRKKAQKPIAIEEVKPLDDEGLLEKGLRAFYTPGHSPGHTCFYHEAEGVLIAGDLFTSKKGELQDPVPAFTADMDLAKRSGKDVLQVISPTVVSPCHGKDVWL</sequence>
<dbReference type="SUPFAM" id="SSF56281">
    <property type="entry name" value="Metallo-hydrolase/oxidoreductase"/>
    <property type="match status" value="1"/>
</dbReference>
<protein>
    <submittedName>
        <fullName evidence="2">Glyoxylase-like metal-dependent hydrolase (Beta-lactamase superfamily II)</fullName>
    </submittedName>
</protein>
<dbReference type="SMART" id="SM00849">
    <property type="entry name" value="Lactamase_B"/>
    <property type="match status" value="1"/>
</dbReference>